<evidence type="ECO:0008006" key="3">
    <source>
        <dbReference type="Google" id="ProtNLM"/>
    </source>
</evidence>
<dbReference type="Proteomes" id="UP000190961">
    <property type="component" value="Unassembled WGS sequence"/>
</dbReference>
<protein>
    <recommendedName>
        <fullName evidence="3">HEAT repeat-containing protein</fullName>
    </recommendedName>
</protein>
<evidence type="ECO:0000313" key="2">
    <source>
        <dbReference type="Proteomes" id="UP000190961"/>
    </source>
</evidence>
<gene>
    <name evidence="1" type="ORF">SAMN05660236_4093</name>
</gene>
<proteinExistence type="predicted"/>
<dbReference type="RefSeq" id="WP_079688651.1">
    <property type="nucleotide sequence ID" value="NZ_FUZU01000003.1"/>
</dbReference>
<dbReference type="EMBL" id="FUZU01000003">
    <property type="protein sequence ID" value="SKC82132.1"/>
    <property type="molecule type" value="Genomic_DNA"/>
</dbReference>
<name>A0A1T5M1J8_9BACT</name>
<reference evidence="1 2" key="1">
    <citation type="submission" date="2017-02" db="EMBL/GenBank/DDBJ databases">
        <authorList>
            <person name="Peterson S.W."/>
        </authorList>
    </citation>
    <scope>NUCLEOTIDE SEQUENCE [LARGE SCALE GENOMIC DNA]</scope>
    <source>
        <strain evidence="1 2">DSM 25262</strain>
    </source>
</reference>
<evidence type="ECO:0000313" key="1">
    <source>
        <dbReference type="EMBL" id="SKC82132.1"/>
    </source>
</evidence>
<dbReference type="AlphaFoldDB" id="A0A1T5M1J8"/>
<accession>A0A1T5M1J8</accession>
<dbReference type="OrthoDB" id="667893at2"/>
<organism evidence="1 2">
    <name type="scientific">Ohtaekwangia koreensis</name>
    <dbReference type="NCBI Taxonomy" id="688867"/>
    <lineage>
        <taxon>Bacteria</taxon>
        <taxon>Pseudomonadati</taxon>
        <taxon>Bacteroidota</taxon>
        <taxon>Cytophagia</taxon>
        <taxon>Cytophagales</taxon>
        <taxon>Fulvivirgaceae</taxon>
        <taxon>Ohtaekwangia</taxon>
    </lineage>
</organism>
<sequence>MDLAKEILKEHTRRQAVKIADYVGDNNIRFKALVDTYLKGPYRITQRGAWPLSLCIERHPDLIKPHLKKILRFLHQPGIHDAVKRNTMRLLQFIEIPKSLHGEVASLCFQYLEQKNEPVAVKAFSMTVLSNIIKNEPDLKKELKIILEDQLPYASPGFTVRAKKVLKEIA</sequence>
<dbReference type="STRING" id="688867.SAMN05660236_4093"/>
<keyword evidence="2" id="KW-1185">Reference proteome</keyword>